<protein>
    <recommendedName>
        <fullName evidence="3">Baseplate protein J-like barrel domain-containing protein</fullName>
    </recommendedName>
</protein>
<dbReference type="Proteomes" id="UP000267250">
    <property type="component" value="Chromosome"/>
</dbReference>
<reference evidence="4 5" key="1">
    <citation type="submission" date="2016-07" db="EMBL/GenBank/DDBJ databases">
        <title>Genome and transcriptome analysis of iron-reducing fermentative bacteria Anoxybacter fermentans.</title>
        <authorList>
            <person name="Zeng X."/>
            <person name="Shao Z."/>
        </authorList>
    </citation>
    <scope>NUCLEOTIDE SEQUENCE [LARGE SCALE GENOMIC DNA]</scope>
    <source>
        <strain evidence="4 5">DY22613</strain>
    </source>
</reference>
<keyword evidence="5" id="KW-1185">Reference proteome</keyword>
<feature type="transmembrane region" description="Helical" evidence="2">
    <location>
        <begin position="138"/>
        <end position="160"/>
    </location>
</feature>
<keyword evidence="2" id="KW-0472">Membrane</keyword>
<evidence type="ECO:0000313" key="4">
    <source>
        <dbReference type="EMBL" id="AZR73623.1"/>
    </source>
</evidence>
<dbReference type="Pfam" id="PF04865">
    <property type="entry name" value="Baseplate_J"/>
    <property type="match status" value="1"/>
</dbReference>
<feature type="domain" description="Baseplate protein J-like barrel" evidence="3">
    <location>
        <begin position="232"/>
        <end position="325"/>
    </location>
</feature>
<gene>
    <name evidence="4" type="ORF">BBF96_09615</name>
</gene>
<keyword evidence="2" id="KW-1133">Transmembrane helix</keyword>
<dbReference type="AlphaFoldDB" id="A0A3Q9HSQ2"/>
<evidence type="ECO:0000313" key="5">
    <source>
        <dbReference type="Proteomes" id="UP000267250"/>
    </source>
</evidence>
<proteinExistence type="predicted"/>
<keyword evidence="1" id="KW-0175">Coiled coil</keyword>
<evidence type="ECO:0000259" key="3">
    <source>
        <dbReference type="Pfam" id="PF04865"/>
    </source>
</evidence>
<feature type="coiled-coil region" evidence="1">
    <location>
        <begin position="331"/>
        <end position="358"/>
    </location>
</feature>
<sequence length="524" mass="59202">MEIRGYRVFYLDPEEDINSLLSELGKTSAKKIALVVHQHSNIFYSRINIQLLKKYLKDWEKELAFISAEIRLIRLALEMDIKVYPDLEAFKKDEPIEDINEPLDTSLSTDELLSKIDTEEDYEDKPPMYRSRRRKMRWIQKIVVVIFAVIILFGLAWVYINFPIITVEVSPTIKKLEKSFQITCEYGLEQIRPGSKKIPLHNFKSDVTGDITVATTGRRRIGFTRAQGVVLFINNQKQAVQVPAGTIVKTGNGIKFKTAQAVTVPPVEAEYMMEVLVGMKAGKAEVNIVALEPGTQGNVSSGRIKYFDGKDYGLQVVNPEATRGGSDREEMVVSQADLDQAMNELEKKLKEMLVAQLAKEIGSDYLVLNDTLRFDLSGVKADHHVDEKAEELTVSGQMVASGYLLMKDDLELITSELYFSDLPDFYRLYSKNIQISELNAVLQEDGTVKVNLKASGQVIYKVEPEKIAQQLKGQTVEYANGILSKMKEIKYFRIFANGQSRIPKFTFAIRVVVRDPTDSEGGSI</sequence>
<evidence type="ECO:0000256" key="1">
    <source>
        <dbReference type="SAM" id="Coils"/>
    </source>
</evidence>
<evidence type="ECO:0000256" key="2">
    <source>
        <dbReference type="SAM" id="Phobius"/>
    </source>
</evidence>
<dbReference type="KEGG" id="aft:BBF96_09615"/>
<keyword evidence="2" id="KW-0812">Transmembrane</keyword>
<dbReference type="OrthoDB" id="2110569at2"/>
<dbReference type="EMBL" id="CP016379">
    <property type="protein sequence ID" value="AZR73623.1"/>
    <property type="molecule type" value="Genomic_DNA"/>
</dbReference>
<dbReference type="InterPro" id="IPR006949">
    <property type="entry name" value="Barrel_Baseplate_J-like"/>
</dbReference>
<dbReference type="RefSeq" id="WP_127016965.1">
    <property type="nucleotide sequence ID" value="NZ_CP016379.1"/>
</dbReference>
<organism evidence="4 5">
    <name type="scientific">Anoxybacter fermentans</name>
    <dbReference type="NCBI Taxonomy" id="1323375"/>
    <lineage>
        <taxon>Bacteria</taxon>
        <taxon>Bacillati</taxon>
        <taxon>Bacillota</taxon>
        <taxon>Clostridia</taxon>
        <taxon>Halanaerobiales</taxon>
        <taxon>Anoxybacter</taxon>
    </lineage>
</organism>
<accession>A0A3Q9HSQ2</accession>
<name>A0A3Q9HSQ2_9FIRM</name>